<evidence type="ECO:0000256" key="2">
    <source>
        <dbReference type="ARBA" id="ARBA00008779"/>
    </source>
</evidence>
<evidence type="ECO:0000313" key="10">
    <source>
        <dbReference type="Proteomes" id="UP001239462"/>
    </source>
</evidence>
<comment type="similarity">
    <text evidence="2">Belongs to the sulfatase family.</text>
</comment>
<accession>A0ABT7PN72</accession>
<dbReference type="PANTHER" id="PTHR45953:SF1">
    <property type="entry name" value="IDURONATE 2-SULFATASE"/>
    <property type="match status" value="1"/>
</dbReference>
<dbReference type="EMBL" id="JASZZN010000017">
    <property type="protein sequence ID" value="MDM4017955.1"/>
    <property type="molecule type" value="Genomic_DNA"/>
</dbReference>
<protein>
    <submittedName>
        <fullName evidence="9">Sulfatase</fullName>
    </submittedName>
</protein>
<evidence type="ECO:0000256" key="6">
    <source>
        <dbReference type="ARBA" id="ARBA00022837"/>
    </source>
</evidence>
<dbReference type="Proteomes" id="UP001239462">
    <property type="component" value="Unassembled WGS sequence"/>
</dbReference>
<comment type="caution">
    <text evidence="9">The sequence shown here is derived from an EMBL/GenBank/DDBJ whole genome shotgun (WGS) entry which is preliminary data.</text>
</comment>
<dbReference type="RefSeq" id="WP_289165559.1">
    <property type="nucleotide sequence ID" value="NZ_JASZZN010000017.1"/>
</dbReference>
<dbReference type="InterPro" id="IPR035874">
    <property type="entry name" value="IDS"/>
</dbReference>
<evidence type="ECO:0000256" key="5">
    <source>
        <dbReference type="ARBA" id="ARBA00022801"/>
    </source>
</evidence>
<evidence type="ECO:0000256" key="4">
    <source>
        <dbReference type="ARBA" id="ARBA00022729"/>
    </source>
</evidence>
<sequence>MRLLQFFLLAVFSLGGMMPSAPAEANDKPNVLFVAVDDLNHWVTFMQRNPQAKTPNFDRLAKMGLAFTNAYCAVPACEPSRCALMGGRRPWVTGCYLNGDSWKQHQKAGEGLSAQFLKAGYHVAGAGKIYHSMAYHQSEWTEYMSKTGHSLNGPGVQKMDGYHNDKTHPELKDEDLIDWHTTDYCIEQLRRVDDKPFFIACGLYKPHLPFVVPRKYYDDFPLDSIQLPPHQDNDLDDVPPAGVRMANPKGDHAKFLKSGRWKAAIQSYLATCAYTDMNLGRLLDAYEKSPQRDNTILVLWTDHGWSLGEKEHWRKFALWEEPTRTPMIWVVPGLTQPGTRCEATVDHMNIYPTLCKLAGIDVPEHVSGYDMAPLLADTQAEWNYPAITTHGYNNHAVRTQNFRYIRYDNGDEELYASQEDPYEWANLAGDPQYLSVKTELAQWLPKDQAPARKRTKKK</sequence>
<keyword evidence="5" id="KW-0378">Hydrolase</keyword>
<name>A0ABT7PN72_9BACT</name>
<comment type="cofactor">
    <cofactor evidence="1">
        <name>Ca(2+)</name>
        <dbReference type="ChEBI" id="CHEBI:29108"/>
    </cofactor>
</comment>
<dbReference type="InterPro" id="IPR017850">
    <property type="entry name" value="Alkaline_phosphatase_core_sf"/>
</dbReference>
<evidence type="ECO:0000259" key="8">
    <source>
        <dbReference type="Pfam" id="PF00884"/>
    </source>
</evidence>
<dbReference type="CDD" id="cd16030">
    <property type="entry name" value="iduronate-2-sulfatase"/>
    <property type="match status" value="1"/>
</dbReference>
<dbReference type="Gene3D" id="3.40.720.10">
    <property type="entry name" value="Alkaline Phosphatase, subunit A"/>
    <property type="match status" value="1"/>
</dbReference>
<dbReference type="InterPro" id="IPR000917">
    <property type="entry name" value="Sulfatase_N"/>
</dbReference>
<keyword evidence="6" id="KW-0106">Calcium</keyword>
<proteinExistence type="inferred from homology"/>
<gene>
    <name evidence="9" type="ORF">QTN89_21085</name>
</gene>
<dbReference type="Pfam" id="PF00884">
    <property type="entry name" value="Sulfatase"/>
    <property type="match status" value="1"/>
</dbReference>
<evidence type="ECO:0000256" key="3">
    <source>
        <dbReference type="ARBA" id="ARBA00022723"/>
    </source>
</evidence>
<feature type="domain" description="Sulfatase N-terminal" evidence="8">
    <location>
        <begin position="29"/>
        <end position="360"/>
    </location>
</feature>
<feature type="signal peptide" evidence="7">
    <location>
        <begin position="1"/>
        <end position="25"/>
    </location>
</feature>
<keyword evidence="4 7" id="KW-0732">Signal</keyword>
<dbReference type="SUPFAM" id="SSF53649">
    <property type="entry name" value="Alkaline phosphatase-like"/>
    <property type="match status" value="1"/>
</dbReference>
<keyword evidence="3" id="KW-0479">Metal-binding</keyword>
<keyword evidence="10" id="KW-1185">Reference proteome</keyword>
<dbReference type="PANTHER" id="PTHR45953">
    <property type="entry name" value="IDURONATE 2-SULFATASE"/>
    <property type="match status" value="1"/>
</dbReference>
<evidence type="ECO:0000313" key="9">
    <source>
        <dbReference type="EMBL" id="MDM4017955.1"/>
    </source>
</evidence>
<evidence type="ECO:0000256" key="7">
    <source>
        <dbReference type="SAM" id="SignalP"/>
    </source>
</evidence>
<evidence type="ECO:0000256" key="1">
    <source>
        <dbReference type="ARBA" id="ARBA00001913"/>
    </source>
</evidence>
<reference evidence="9 10" key="1">
    <citation type="submission" date="2023-06" db="EMBL/GenBank/DDBJ databases">
        <title>Roseiconus lacunae JC819 isolated from Gulf of Mannar region, Tamil Nadu.</title>
        <authorList>
            <person name="Pk S."/>
            <person name="Ch S."/>
            <person name="Ch V.R."/>
        </authorList>
    </citation>
    <scope>NUCLEOTIDE SEQUENCE [LARGE SCALE GENOMIC DNA]</scope>
    <source>
        <strain evidence="9 10">JC819</strain>
    </source>
</reference>
<feature type="chain" id="PRO_5045998238" evidence="7">
    <location>
        <begin position="26"/>
        <end position="458"/>
    </location>
</feature>
<organism evidence="9 10">
    <name type="scientific">Roseiconus lacunae</name>
    <dbReference type="NCBI Taxonomy" id="2605694"/>
    <lineage>
        <taxon>Bacteria</taxon>
        <taxon>Pseudomonadati</taxon>
        <taxon>Planctomycetota</taxon>
        <taxon>Planctomycetia</taxon>
        <taxon>Pirellulales</taxon>
        <taxon>Pirellulaceae</taxon>
        <taxon>Roseiconus</taxon>
    </lineage>
</organism>